<feature type="transmembrane region" description="Helical" evidence="7">
    <location>
        <begin position="261"/>
        <end position="279"/>
    </location>
</feature>
<evidence type="ECO:0000259" key="8">
    <source>
        <dbReference type="Pfam" id="PF07810"/>
    </source>
</evidence>
<feature type="transmembrane region" description="Helical" evidence="7">
    <location>
        <begin position="953"/>
        <end position="975"/>
    </location>
</feature>
<evidence type="ECO:0000256" key="2">
    <source>
        <dbReference type="ARBA" id="ARBA00006510"/>
    </source>
</evidence>
<keyword evidence="9" id="KW-1185">Reference proteome</keyword>
<proteinExistence type="inferred from homology"/>
<name>A0ABM1TCN8_LIMPO</name>
<evidence type="ECO:0000256" key="7">
    <source>
        <dbReference type="SAM" id="Phobius"/>
    </source>
</evidence>
<sequence length="1162" mass="133840">MELNDSDEENLEALLFRKASERRRKRSRHSPRRGSSPFTWDGDPHARDRRRLSSFTTSSGDETAVSIDDADMTDEEILENMRLYKQVIESIKNQPWRMKTKYKTLRRAKAYVNKHEGELVHSKRSKDIVAKYKLLLSKWFQRLERGMANLVVTLTPWAMRIKRIESHFGSVVASYFTFLRWVFWINFFITTFVCCFLMVPEVLRGQDDPTGMRKEIETEEQDSALNLKAIWDFEGYLKYSPIFYGYYSNREMTEEGYRLPLAYFLTSLAVYVFSFVAILRRMAENSRMSKMSEKDEECTFSWKLFTGWDYMIGNAETALNKSASLIMSFKEAILEEKEKKKDERNWKVIVLRTLANFTVILLLASSAYAVVLVVKRSQEPEAESTWWRQNEVSILVKNSPHKQMCITSTLCSVENDSLGSYITTALFELKTNLTVMLEQTTVFSTILTSTESYSTSNTTVMEPSRSLVGLSLKLSEPGLDRVQTDMNTCNIALLVNCTTVLLSWVRNSIGKEKLNFLEKIKPFLSRNKTLKKNYFSDHDDDDGISTETFSNFLNFERENETVEWFVVWNDTNTSALINTTRDLNNQWNISIATLLTSNNQTDSFQDDALNRTFESFFESTNASQKHNILSLLNTTLWQWLSINSTDFNGNVPDSLENCLKLISNCVTHTEENDGLTSSSASTDPRLTNANNETSNTTEILARDSEIPPTSTIPDCGDRDCISYYSEQTTGSVSQEMSTLTTKCEGKECSTEEDIVGLILQGDDSIKEQLRKLCWETMFGQELVKLTVMDLVMTIISIILMDFLRAVFVRYANKCWCWDLEKKFPGYGDFKIAENILHLVNNQGMIWMGMFFSPGLPAINTVKLCILLYVRSWAVMTCNIPHDTVFKASRSNNFYYALLLIMLFLCTLPVGFSIVWLEPSWHCGPFSGYSRIYRIFTSYLEDVLPSWMNKVIEYITSPGVVIPLLLLLVLIIYYMISLTGSLREANNDLKIQLRRERTEEKKKVYAMADGKGEDKSVGTRWSSAKKILPVLPTCNKFRALSRQNERVTDRHDEERNVTRGQPNNHIETRVKRHVKYSLASEENPVDAPETCYNSRDEKTDVKDPEEPSRRETERLDTEDVPVITISHPADKGVNKNRKLTHQRSTDRTSKYSVFFRNFLPCSV</sequence>
<dbReference type="RefSeq" id="XP_022253644.1">
    <property type="nucleotide sequence ID" value="XM_022397936.1"/>
</dbReference>
<feature type="transmembrane region" description="Helical" evidence="7">
    <location>
        <begin position="349"/>
        <end position="374"/>
    </location>
</feature>
<protein>
    <submittedName>
        <fullName evidence="10">Transmembrane channel-like protein 3</fullName>
    </submittedName>
</protein>
<dbReference type="Pfam" id="PF07810">
    <property type="entry name" value="TMC"/>
    <property type="match status" value="1"/>
</dbReference>
<comment type="similarity">
    <text evidence="2">Belongs to the TMC family.</text>
</comment>
<feature type="compositionally biased region" description="Polar residues" evidence="6">
    <location>
        <begin position="674"/>
        <end position="685"/>
    </location>
</feature>
<feature type="compositionally biased region" description="Basic and acidic residues" evidence="6">
    <location>
        <begin position="1093"/>
        <end position="1116"/>
    </location>
</feature>
<accession>A0ABM1TCN8</accession>
<evidence type="ECO:0000256" key="1">
    <source>
        <dbReference type="ARBA" id="ARBA00004141"/>
    </source>
</evidence>
<feature type="compositionally biased region" description="Basic residues" evidence="6">
    <location>
        <begin position="20"/>
        <end position="32"/>
    </location>
</feature>
<dbReference type="PANTHER" id="PTHR23302:SF40">
    <property type="entry name" value="TRANSMEMBRANE CHANNEL-LIKE PROTEIN"/>
    <property type="match status" value="1"/>
</dbReference>
<feature type="region of interest" description="Disordered" evidence="6">
    <location>
        <begin position="670"/>
        <end position="697"/>
    </location>
</feature>
<feature type="region of interest" description="Disordered" evidence="6">
    <location>
        <begin position="16"/>
        <end position="45"/>
    </location>
</feature>
<feature type="transmembrane region" description="Helical" evidence="7">
    <location>
        <begin position="178"/>
        <end position="199"/>
    </location>
</feature>
<feature type="compositionally biased region" description="Low complexity" evidence="6">
    <location>
        <begin position="687"/>
        <end position="697"/>
    </location>
</feature>
<evidence type="ECO:0000313" key="9">
    <source>
        <dbReference type="Proteomes" id="UP000694941"/>
    </source>
</evidence>
<feature type="domain" description="TMC" evidence="8">
    <location>
        <begin position="773"/>
        <end position="888"/>
    </location>
</feature>
<comment type="subcellular location">
    <subcellularLocation>
        <location evidence="1">Membrane</location>
        <topology evidence="1">Multi-pass membrane protein</topology>
    </subcellularLocation>
</comment>
<reference evidence="10" key="1">
    <citation type="submission" date="2025-08" db="UniProtKB">
        <authorList>
            <consortium name="RefSeq"/>
        </authorList>
    </citation>
    <scope>IDENTIFICATION</scope>
    <source>
        <tissue evidence="10">Muscle</tissue>
    </source>
</reference>
<evidence type="ECO:0000313" key="10">
    <source>
        <dbReference type="RefSeq" id="XP_022253644.1"/>
    </source>
</evidence>
<feature type="region of interest" description="Disordered" evidence="6">
    <location>
        <begin position="1041"/>
        <end position="1118"/>
    </location>
</feature>
<evidence type="ECO:0000256" key="3">
    <source>
        <dbReference type="ARBA" id="ARBA00022692"/>
    </source>
</evidence>
<organism evidence="9 10">
    <name type="scientific">Limulus polyphemus</name>
    <name type="common">Atlantic horseshoe crab</name>
    <dbReference type="NCBI Taxonomy" id="6850"/>
    <lineage>
        <taxon>Eukaryota</taxon>
        <taxon>Metazoa</taxon>
        <taxon>Ecdysozoa</taxon>
        <taxon>Arthropoda</taxon>
        <taxon>Chelicerata</taxon>
        <taxon>Merostomata</taxon>
        <taxon>Xiphosura</taxon>
        <taxon>Limulidae</taxon>
        <taxon>Limulus</taxon>
    </lineage>
</organism>
<evidence type="ECO:0000256" key="4">
    <source>
        <dbReference type="ARBA" id="ARBA00022989"/>
    </source>
</evidence>
<keyword evidence="3 7" id="KW-0812">Transmembrane</keyword>
<gene>
    <name evidence="10" type="primary">LOC106469418</name>
</gene>
<keyword evidence="4 7" id="KW-1133">Transmembrane helix</keyword>
<evidence type="ECO:0000256" key="5">
    <source>
        <dbReference type="ARBA" id="ARBA00023136"/>
    </source>
</evidence>
<dbReference type="InterPro" id="IPR012496">
    <property type="entry name" value="TMC_dom"/>
</dbReference>
<feature type="transmembrane region" description="Helical" evidence="7">
    <location>
        <begin position="782"/>
        <end position="803"/>
    </location>
</feature>
<feature type="transmembrane region" description="Helical" evidence="7">
    <location>
        <begin position="893"/>
        <end position="916"/>
    </location>
</feature>
<dbReference type="InterPro" id="IPR038900">
    <property type="entry name" value="TMC"/>
</dbReference>
<feature type="region of interest" description="Disordered" evidence="6">
    <location>
        <begin position="1126"/>
        <end position="1145"/>
    </location>
</feature>
<dbReference type="Proteomes" id="UP000694941">
    <property type="component" value="Unplaced"/>
</dbReference>
<evidence type="ECO:0000256" key="6">
    <source>
        <dbReference type="SAM" id="MobiDB-lite"/>
    </source>
</evidence>
<keyword evidence="5 7" id="KW-0472">Membrane</keyword>
<dbReference type="GeneID" id="106469418"/>
<feature type="compositionally biased region" description="Basic and acidic residues" evidence="6">
    <location>
        <begin position="1042"/>
        <end position="1056"/>
    </location>
</feature>
<dbReference type="PANTHER" id="PTHR23302">
    <property type="entry name" value="TRANSMEMBRANE CHANNEL-RELATED"/>
    <property type="match status" value="1"/>
</dbReference>